<dbReference type="AlphaFoldDB" id="A0A2P5YVQ6"/>
<dbReference type="EMBL" id="KZ662743">
    <property type="protein sequence ID" value="PPS19687.1"/>
    <property type="molecule type" value="Genomic_DNA"/>
</dbReference>
<evidence type="ECO:0000313" key="2">
    <source>
        <dbReference type="Proteomes" id="UP000239757"/>
    </source>
</evidence>
<reference evidence="1 2" key="1">
    <citation type="submission" date="2015-01" db="EMBL/GenBank/DDBJ databases">
        <title>Genome of allotetraploid Gossypium barbadense reveals genomic plasticity and fiber elongation in cotton evolution.</title>
        <authorList>
            <person name="Chen X."/>
            <person name="Liu X."/>
            <person name="Zhao B."/>
            <person name="Zheng H."/>
            <person name="Hu Y."/>
            <person name="Lu G."/>
            <person name="Yang C."/>
            <person name="Chen J."/>
            <person name="Shan C."/>
            <person name="Zhang L."/>
            <person name="Zhou Y."/>
            <person name="Wang L."/>
            <person name="Guo W."/>
            <person name="Bai Y."/>
            <person name="Ruan J."/>
            <person name="Shangguan X."/>
            <person name="Mao Y."/>
            <person name="Jiang J."/>
            <person name="Zhu Y."/>
            <person name="Lei J."/>
            <person name="Kang H."/>
            <person name="Chen S."/>
            <person name="He X."/>
            <person name="Wang R."/>
            <person name="Wang Y."/>
            <person name="Chen J."/>
            <person name="Wang L."/>
            <person name="Yu S."/>
            <person name="Wang B."/>
            <person name="Wei J."/>
            <person name="Song S."/>
            <person name="Lu X."/>
            <person name="Gao Z."/>
            <person name="Gu W."/>
            <person name="Deng X."/>
            <person name="Ma D."/>
            <person name="Wang S."/>
            <person name="Liang W."/>
            <person name="Fang L."/>
            <person name="Cai C."/>
            <person name="Zhu X."/>
            <person name="Zhou B."/>
            <person name="Zhang Y."/>
            <person name="Chen Z."/>
            <person name="Xu S."/>
            <person name="Zhu R."/>
            <person name="Wang S."/>
            <person name="Zhang T."/>
            <person name="Zhao G."/>
        </authorList>
    </citation>
    <scope>NUCLEOTIDE SEQUENCE [LARGE SCALE GENOMIC DNA]</scope>
    <source>
        <strain evidence="2">cv. Xinhai21</strain>
        <tissue evidence="1">Leaf</tissue>
    </source>
</reference>
<protein>
    <submittedName>
        <fullName evidence="1">Uncharacterized protein</fullName>
    </submittedName>
</protein>
<gene>
    <name evidence="1" type="ORF">GOBAR_AA00906</name>
</gene>
<sequence length="213" mass="25164">MAETWWRKIREMTECQMEWWGPKKPKRPSWKRLARNVMLDKKDTSSIADKRKYGVESKRDYDSCTLDKTGSKRAMNVDITFDNAQIDVGLLGNLEFYSTPFILGPDYKVSIEVNGKERCKKMGIKWTKVRRRSFGFLEDIYVSTMGSRGRLYMAWRKNVSISLITYSGNYIDAEVEEIDELWQDHIFPWLVCGDFKEIIYAFKKLGQEEFTRD</sequence>
<dbReference type="Proteomes" id="UP000239757">
    <property type="component" value="Unassembled WGS sequence"/>
</dbReference>
<name>A0A2P5YVQ6_GOSBA</name>
<evidence type="ECO:0000313" key="1">
    <source>
        <dbReference type="EMBL" id="PPS19687.1"/>
    </source>
</evidence>
<dbReference type="OrthoDB" id="10563099at2759"/>
<organism evidence="1 2">
    <name type="scientific">Gossypium barbadense</name>
    <name type="common">Sea Island cotton</name>
    <name type="synonym">Hibiscus barbadensis</name>
    <dbReference type="NCBI Taxonomy" id="3634"/>
    <lineage>
        <taxon>Eukaryota</taxon>
        <taxon>Viridiplantae</taxon>
        <taxon>Streptophyta</taxon>
        <taxon>Embryophyta</taxon>
        <taxon>Tracheophyta</taxon>
        <taxon>Spermatophyta</taxon>
        <taxon>Magnoliopsida</taxon>
        <taxon>eudicotyledons</taxon>
        <taxon>Gunneridae</taxon>
        <taxon>Pentapetalae</taxon>
        <taxon>rosids</taxon>
        <taxon>malvids</taxon>
        <taxon>Malvales</taxon>
        <taxon>Malvaceae</taxon>
        <taxon>Malvoideae</taxon>
        <taxon>Gossypium</taxon>
    </lineage>
</organism>
<proteinExistence type="predicted"/>
<accession>A0A2P5YVQ6</accession>